<proteinExistence type="predicted"/>
<dbReference type="AlphaFoldDB" id="A0ABD2XX99"/>
<reference evidence="1 2" key="1">
    <citation type="submission" date="2024-11" db="EMBL/GenBank/DDBJ databases">
        <title>A near-complete genome assembly of Cinchona calisaya.</title>
        <authorList>
            <person name="Lian D.C."/>
            <person name="Zhao X.W."/>
            <person name="Wei L."/>
        </authorList>
    </citation>
    <scope>NUCLEOTIDE SEQUENCE [LARGE SCALE GENOMIC DNA]</scope>
    <source>
        <tissue evidence="1">Nenye</tissue>
    </source>
</reference>
<protein>
    <submittedName>
        <fullName evidence="1">Uncharacterized protein</fullName>
    </submittedName>
</protein>
<organism evidence="1 2">
    <name type="scientific">Cinchona calisaya</name>
    <dbReference type="NCBI Taxonomy" id="153742"/>
    <lineage>
        <taxon>Eukaryota</taxon>
        <taxon>Viridiplantae</taxon>
        <taxon>Streptophyta</taxon>
        <taxon>Embryophyta</taxon>
        <taxon>Tracheophyta</taxon>
        <taxon>Spermatophyta</taxon>
        <taxon>Magnoliopsida</taxon>
        <taxon>eudicotyledons</taxon>
        <taxon>Gunneridae</taxon>
        <taxon>Pentapetalae</taxon>
        <taxon>asterids</taxon>
        <taxon>lamiids</taxon>
        <taxon>Gentianales</taxon>
        <taxon>Rubiaceae</taxon>
        <taxon>Cinchonoideae</taxon>
        <taxon>Cinchoneae</taxon>
        <taxon>Cinchona</taxon>
    </lineage>
</organism>
<accession>A0ABD2XX99</accession>
<dbReference type="EMBL" id="JBJUIK010000016">
    <property type="protein sequence ID" value="KAL3500007.1"/>
    <property type="molecule type" value="Genomic_DNA"/>
</dbReference>
<dbReference type="Proteomes" id="UP001630127">
    <property type="component" value="Unassembled WGS sequence"/>
</dbReference>
<evidence type="ECO:0000313" key="1">
    <source>
        <dbReference type="EMBL" id="KAL3500007.1"/>
    </source>
</evidence>
<name>A0ABD2XX99_9GENT</name>
<keyword evidence="2" id="KW-1185">Reference proteome</keyword>
<evidence type="ECO:0000313" key="2">
    <source>
        <dbReference type="Proteomes" id="UP001630127"/>
    </source>
</evidence>
<comment type="caution">
    <text evidence="1">The sequence shown here is derived from an EMBL/GenBank/DDBJ whole genome shotgun (WGS) entry which is preliminary data.</text>
</comment>
<sequence>MACRTQQLKIQLDEAQQKLQLCPCDMSLQLAEKECLARYTDILIAEELLAKDKAGIQWIKEGDRNTRFFYGTIKSHQARNRILTLVDSNGLRIEDYEDVEDHAVSFFNPCSQ</sequence>
<gene>
    <name evidence="1" type="ORF">ACH5RR_039100</name>
</gene>